<dbReference type="STRING" id="200991.AUC31_16320"/>
<reference evidence="3" key="1">
    <citation type="submission" date="2016-01" db="EMBL/GenBank/DDBJ databases">
        <title>Complete genome of Planococcus rifietoensis type strain M8.</title>
        <authorList>
            <person name="See-Too W.S."/>
        </authorList>
    </citation>
    <scope>NUCLEOTIDE SEQUENCE [LARGE SCALE GENOMIC DNA]</scope>
    <source>
        <strain evidence="3">M8</strain>
    </source>
</reference>
<dbReference type="GO" id="GO:0006508">
    <property type="term" value="P:proteolysis"/>
    <property type="evidence" value="ECO:0007669"/>
    <property type="project" value="InterPro"/>
</dbReference>
<proteinExistence type="predicted"/>
<gene>
    <name evidence="3" type="ORF">AUC31_16320</name>
</gene>
<protein>
    <submittedName>
        <fullName evidence="3">Esterase</fullName>
    </submittedName>
</protein>
<dbReference type="OrthoDB" id="31158at2"/>
<sequence>MKVANELWGNIPILHITPEGHEGGPLPTVIFLHGHTSAKEHNLHYAWQWAKKGVRVILPDALLHGERDQSLDEVQISLRFWEIVLTSIEELGFLHNELHKRQLISGEPAVGGTSMGGITTLGALTAHPWIKAAAVMMGSGNYVELAKAQMRQYESRGFDLPLTDEEREGMLQALSRFDISLNRQSFGGRPVFFWHGVKDPTVPFEPTNRLFHALQQDYAAYPERLAFMKETEAAHAVSRKGMLSATAWIADRLSE</sequence>
<dbReference type="Gene3D" id="3.40.50.1820">
    <property type="entry name" value="alpha/beta hydrolase"/>
    <property type="match status" value="1"/>
</dbReference>
<evidence type="ECO:0000313" key="4">
    <source>
        <dbReference type="Proteomes" id="UP000067683"/>
    </source>
</evidence>
<organism evidence="3 4">
    <name type="scientific">Planococcus rifietoensis</name>
    <dbReference type="NCBI Taxonomy" id="200991"/>
    <lineage>
        <taxon>Bacteria</taxon>
        <taxon>Bacillati</taxon>
        <taxon>Bacillota</taxon>
        <taxon>Bacilli</taxon>
        <taxon>Bacillales</taxon>
        <taxon>Caryophanaceae</taxon>
        <taxon>Planococcus</taxon>
    </lineage>
</organism>
<dbReference type="GO" id="GO:0052689">
    <property type="term" value="F:carboxylic ester hydrolase activity"/>
    <property type="evidence" value="ECO:0007669"/>
    <property type="project" value="UniProtKB-ARBA"/>
</dbReference>
<dbReference type="InterPro" id="IPR050261">
    <property type="entry name" value="FrsA_esterase"/>
</dbReference>
<dbReference type="RefSeq" id="WP_058383380.1">
    <property type="nucleotide sequence ID" value="NZ_CP013659.2"/>
</dbReference>
<dbReference type="InterPro" id="IPR029058">
    <property type="entry name" value="AB_hydrolase_fold"/>
</dbReference>
<dbReference type="Proteomes" id="UP000067683">
    <property type="component" value="Chromosome"/>
</dbReference>
<evidence type="ECO:0000259" key="2">
    <source>
        <dbReference type="Pfam" id="PF00326"/>
    </source>
</evidence>
<dbReference type="Pfam" id="PF00326">
    <property type="entry name" value="Peptidase_S9"/>
    <property type="match status" value="1"/>
</dbReference>
<dbReference type="AlphaFoldDB" id="A0A0U2QBV0"/>
<evidence type="ECO:0000256" key="1">
    <source>
        <dbReference type="ARBA" id="ARBA00022801"/>
    </source>
</evidence>
<keyword evidence="1" id="KW-0378">Hydrolase</keyword>
<dbReference type="InterPro" id="IPR001375">
    <property type="entry name" value="Peptidase_S9_cat"/>
</dbReference>
<dbReference type="PANTHER" id="PTHR22946:SF9">
    <property type="entry name" value="POLYKETIDE TRANSFERASE AF380"/>
    <property type="match status" value="1"/>
</dbReference>
<dbReference type="SUPFAM" id="SSF53474">
    <property type="entry name" value="alpha/beta-Hydrolases"/>
    <property type="match status" value="1"/>
</dbReference>
<dbReference type="KEGG" id="prt:AUC31_16320"/>
<accession>A0A0U2QBV0</accession>
<evidence type="ECO:0000313" key="3">
    <source>
        <dbReference type="EMBL" id="ALS76678.1"/>
    </source>
</evidence>
<name>A0A0U2QBV0_9BACL</name>
<dbReference type="EMBL" id="CP013659">
    <property type="protein sequence ID" value="ALS76678.1"/>
    <property type="molecule type" value="Genomic_DNA"/>
</dbReference>
<feature type="domain" description="Peptidase S9 prolyl oligopeptidase catalytic" evidence="2">
    <location>
        <begin position="109"/>
        <end position="238"/>
    </location>
</feature>
<dbReference type="GO" id="GO:0008236">
    <property type="term" value="F:serine-type peptidase activity"/>
    <property type="evidence" value="ECO:0007669"/>
    <property type="project" value="InterPro"/>
</dbReference>
<keyword evidence="4" id="KW-1185">Reference proteome</keyword>
<dbReference type="PANTHER" id="PTHR22946">
    <property type="entry name" value="DIENELACTONE HYDROLASE DOMAIN-CONTAINING PROTEIN-RELATED"/>
    <property type="match status" value="1"/>
</dbReference>